<dbReference type="InterPro" id="IPR000121">
    <property type="entry name" value="PEP_util_C"/>
</dbReference>
<comment type="function">
    <text evidence="7">General (non sugar-specific) component of the phosphoenolpyruvate-dependent sugar phosphotransferase system (sugar PTS). This major carbohydrate active-transport system catalyzes the phosphorylation of incoming sugar substrates concomitantly with their translocation across the cell membrane. Enzyme I transfers the phosphoryl group from phosphoenolpyruvate (PEP) to the phosphoryl carrier protein (HPr).</text>
</comment>
<organism evidence="14 15">
    <name type="scientific">Mycoplana azooxidifex</name>
    <dbReference type="NCBI Taxonomy" id="1636188"/>
    <lineage>
        <taxon>Bacteria</taxon>
        <taxon>Pseudomonadati</taxon>
        <taxon>Pseudomonadota</taxon>
        <taxon>Alphaproteobacteria</taxon>
        <taxon>Hyphomicrobiales</taxon>
        <taxon>Rhizobiaceae</taxon>
        <taxon>Mycoplana</taxon>
    </lineage>
</organism>
<keyword evidence="7" id="KW-0762">Sugar transport</keyword>
<proteinExistence type="inferred from homology"/>
<evidence type="ECO:0000259" key="11">
    <source>
        <dbReference type="Pfam" id="PF00391"/>
    </source>
</evidence>
<dbReference type="InterPro" id="IPR040442">
    <property type="entry name" value="Pyrv_kinase-like_dom_sf"/>
</dbReference>
<feature type="binding site" evidence="9">
    <location>
        <position position="288"/>
    </location>
    <ligand>
        <name>phosphoenolpyruvate</name>
        <dbReference type="ChEBI" id="CHEBI:58702"/>
    </ligand>
</feature>
<dbReference type="InterPro" id="IPR024692">
    <property type="entry name" value="PTS_EI"/>
</dbReference>
<feature type="binding site" evidence="10">
    <location>
        <position position="442"/>
    </location>
    <ligand>
        <name>Mg(2+)</name>
        <dbReference type="ChEBI" id="CHEBI:18420"/>
    </ligand>
</feature>
<comment type="similarity">
    <text evidence="2 7">Belongs to the PEP-utilizing enzyme family.</text>
</comment>
<evidence type="ECO:0000256" key="2">
    <source>
        <dbReference type="ARBA" id="ARBA00007837"/>
    </source>
</evidence>
<dbReference type="InterPro" id="IPR050499">
    <property type="entry name" value="PEP-utilizing_PTS_enzyme"/>
</dbReference>
<dbReference type="PIRSF" id="PIRSF000732">
    <property type="entry name" value="PTS_enzyme_I"/>
    <property type="match status" value="1"/>
</dbReference>
<feature type="binding site" evidence="10">
    <location>
        <position position="420"/>
    </location>
    <ligand>
        <name>Mg(2+)</name>
        <dbReference type="ChEBI" id="CHEBI:18420"/>
    </ligand>
</feature>
<dbReference type="Proteomes" id="UP000574761">
    <property type="component" value="Unassembled WGS sequence"/>
</dbReference>
<dbReference type="GO" id="GO:0008965">
    <property type="term" value="F:phosphoenolpyruvate-protein phosphotransferase activity"/>
    <property type="evidence" value="ECO:0007669"/>
    <property type="project" value="UniProtKB-EC"/>
</dbReference>
<comment type="catalytic activity">
    <reaction evidence="7">
        <text>L-histidyl-[protein] + phosphoenolpyruvate = N(pros)-phospho-L-histidyl-[protein] + pyruvate</text>
        <dbReference type="Rhea" id="RHEA:23880"/>
        <dbReference type="Rhea" id="RHEA-COMP:9745"/>
        <dbReference type="Rhea" id="RHEA-COMP:9746"/>
        <dbReference type="ChEBI" id="CHEBI:15361"/>
        <dbReference type="ChEBI" id="CHEBI:29979"/>
        <dbReference type="ChEBI" id="CHEBI:58702"/>
        <dbReference type="ChEBI" id="CHEBI:64837"/>
        <dbReference type="EC" id="2.7.3.9"/>
    </reaction>
</comment>
<dbReference type="EMBL" id="JACIEE010000010">
    <property type="protein sequence ID" value="MBB3979315.1"/>
    <property type="molecule type" value="Genomic_DNA"/>
</dbReference>
<dbReference type="Pfam" id="PF02896">
    <property type="entry name" value="PEP-utilizers_C"/>
    <property type="match status" value="1"/>
</dbReference>
<keyword evidence="7" id="KW-0813">Transport</keyword>
<dbReference type="InterPro" id="IPR008731">
    <property type="entry name" value="PTS_EIN"/>
</dbReference>
<feature type="binding site" evidence="9">
    <location>
        <position position="452"/>
    </location>
    <ligand>
        <name>phosphoenolpyruvate</name>
        <dbReference type="ChEBI" id="CHEBI:58702"/>
    </ligand>
</feature>
<comment type="caution">
    <text evidence="14">The sequence shown here is derived from an EMBL/GenBank/DDBJ whole genome shotgun (WGS) entry which is preliminary data.</text>
</comment>
<evidence type="ECO:0000259" key="12">
    <source>
        <dbReference type="Pfam" id="PF02896"/>
    </source>
</evidence>
<evidence type="ECO:0000256" key="8">
    <source>
        <dbReference type="PIRSR" id="PIRSR000732-1"/>
    </source>
</evidence>
<evidence type="ECO:0000256" key="1">
    <source>
        <dbReference type="ARBA" id="ARBA00001946"/>
    </source>
</evidence>
<dbReference type="EC" id="2.7.3.9" evidence="7"/>
<dbReference type="AlphaFoldDB" id="A0A7W6D9W4"/>
<feature type="domain" description="PEP-utilising enzyme C-terminal" evidence="12">
    <location>
        <begin position="250"/>
        <end position="527"/>
    </location>
</feature>
<evidence type="ECO:0000313" key="15">
    <source>
        <dbReference type="Proteomes" id="UP000574761"/>
    </source>
</evidence>
<protein>
    <recommendedName>
        <fullName evidence="7">Phosphoenolpyruvate-protein phosphotransferase</fullName>
        <ecNumber evidence="7">2.7.3.9</ecNumber>
    </recommendedName>
    <alternativeName>
        <fullName evidence="7">Phosphotransferase system, enzyme I</fullName>
    </alternativeName>
</protein>
<sequence length="536" mass="56335">MPEALRLKGQGASPGIARGPAYVMAPEDGRARGVRANGSDAARLAEAVDRAVEDLRDLAGRSDLESAAILEFQIEMLRDPALLEPSLERMHRGAEAGVAWAATMDAYVASFEEAEDEHIRARGADMMDIRQQVLRALHGERPPDFPQGSILVGRDIAPSLFLSHDWSRGGGIALFGGSVASHVATLARSRGVPMVVGVPSAEIETGMELVVDGDDGVVEDGSAVPASALAAGRASGIPVPIGEPAVAADEFPLSTADGIRLTLQANIDHPSELRHLSPTNVDGIGLFRTEYLMASPADLADEERQVAIYTEMLAWAGGLPVTIRLLDFGADKPPPGEATDPSSFLGLRGIRLLLARPDMLRTQVRALLRAAPAGRLRVLLPMVTAPSEVEQTRAVFAEEAARLSARGVSHAMPPLGLMVEVPAAALMPEAFAAEFFSFGTNDLAQYLSASARDNAAVSPLYAAARAAVLRFLAMTVPLVAATGRSVGICGDLAGDPTALPALLSCGFRDFSMAPRRMTLARAALSRLNADGSEARG</sequence>
<dbReference type="SUPFAM" id="SSF51621">
    <property type="entry name" value="Phosphoenolpyruvate/pyruvate domain"/>
    <property type="match status" value="1"/>
</dbReference>
<dbReference type="RefSeq" id="WP_183807556.1">
    <property type="nucleotide sequence ID" value="NZ_JACIEE010000010.1"/>
</dbReference>
<evidence type="ECO:0000256" key="4">
    <source>
        <dbReference type="ARBA" id="ARBA00022723"/>
    </source>
</evidence>
<keyword evidence="15" id="KW-1185">Reference proteome</keyword>
<dbReference type="GO" id="GO:0016301">
    <property type="term" value="F:kinase activity"/>
    <property type="evidence" value="ECO:0007669"/>
    <property type="project" value="UniProtKB-KW"/>
</dbReference>
<dbReference type="Gene3D" id="1.10.274.10">
    <property type="entry name" value="PtsI, HPr-binding domain"/>
    <property type="match status" value="1"/>
</dbReference>
<keyword evidence="6 7" id="KW-0460">Magnesium</keyword>
<dbReference type="GO" id="GO:0009401">
    <property type="term" value="P:phosphoenolpyruvate-dependent sugar phosphotransferase system"/>
    <property type="evidence" value="ECO:0007669"/>
    <property type="project" value="UniProtKB-KW"/>
</dbReference>
<dbReference type="SUPFAM" id="SSF52009">
    <property type="entry name" value="Phosphohistidine domain"/>
    <property type="match status" value="1"/>
</dbReference>
<dbReference type="PRINTS" id="PR01736">
    <property type="entry name" value="PHPHTRNFRASE"/>
</dbReference>
<evidence type="ECO:0000256" key="9">
    <source>
        <dbReference type="PIRSR" id="PIRSR000732-2"/>
    </source>
</evidence>
<dbReference type="PANTHER" id="PTHR46244">
    <property type="entry name" value="PHOSPHOENOLPYRUVATE-PROTEIN PHOSPHOTRANSFERASE"/>
    <property type="match status" value="1"/>
</dbReference>
<name>A0A7W6D9W4_9HYPH</name>
<reference evidence="14 15" key="1">
    <citation type="submission" date="2020-08" db="EMBL/GenBank/DDBJ databases">
        <title>Genomic Encyclopedia of Type Strains, Phase IV (KMG-IV): sequencing the most valuable type-strain genomes for metagenomic binning, comparative biology and taxonomic classification.</title>
        <authorList>
            <person name="Goeker M."/>
        </authorList>
    </citation>
    <scope>NUCLEOTIDE SEQUENCE [LARGE SCALE GENOMIC DNA]</scope>
    <source>
        <strain evidence="14 15">DSM 100211</strain>
    </source>
</reference>
<evidence type="ECO:0000256" key="7">
    <source>
        <dbReference type="PIRNR" id="PIRNR000732"/>
    </source>
</evidence>
<feature type="domain" description="Phosphotransferase system enzyme I N-terminal" evidence="13">
    <location>
        <begin position="8"/>
        <end position="122"/>
    </location>
</feature>
<evidence type="ECO:0000259" key="13">
    <source>
        <dbReference type="Pfam" id="PF05524"/>
    </source>
</evidence>
<comment type="cofactor">
    <cofactor evidence="1 7 10">
        <name>Mg(2+)</name>
        <dbReference type="ChEBI" id="CHEBI:18420"/>
    </cofactor>
</comment>
<dbReference type="GO" id="GO:0046872">
    <property type="term" value="F:metal ion binding"/>
    <property type="evidence" value="ECO:0007669"/>
    <property type="project" value="UniProtKB-KW"/>
</dbReference>
<dbReference type="Gene3D" id="3.20.20.60">
    <property type="entry name" value="Phosphoenolpyruvate-binding domains"/>
    <property type="match status" value="1"/>
</dbReference>
<dbReference type="Gene3D" id="3.50.30.10">
    <property type="entry name" value="Phosphohistidine domain"/>
    <property type="match status" value="1"/>
</dbReference>
<feature type="active site" description="Proton donor" evidence="8">
    <location>
        <position position="489"/>
    </location>
</feature>
<feature type="binding site" evidence="9">
    <location>
        <begin position="441"/>
        <end position="442"/>
    </location>
    <ligand>
        <name>phosphoenolpyruvate</name>
        <dbReference type="ChEBI" id="CHEBI:58702"/>
    </ligand>
</feature>
<evidence type="ECO:0000313" key="14">
    <source>
        <dbReference type="EMBL" id="MBB3979315.1"/>
    </source>
</evidence>
<keyword evidence="7" id="KW-0963">Cytoplasm</keyword>
<dbReference type="InterPro" id="IPR036618">
    <property type="entry name" value="PtsI_HPr-bd_sf"/>
</dbReference>
<keyword evidence="7" id="KW-0598">Phosphotransferase system</keyword>
<dbReference type="PANTHER" id="PTHR46244:SF6">
    <property type="entry name" value="PHOSPHOENOLPYRUVATE-PROTEIN PHOSPHOTRANSFERASE"/>
    <property type="match status" value="1"/>
</dbReference>
<gene>
    <name evidence="14" type="ORF">GGQ64_004555</name>
</gene>
<feature type="active site" description="Tele-phosphohistidine intermediate" evidence="8">
    <location>
        <position position="182"/>
    </location>
</feature>
<evidence type="ECO:0000256" key="3">
    <source>
        <dbReference type="ARBA" id="ARBA00022679"/>
    </source>
</evidence>
<dbReference type="Pfam" id="PF00391">
    <property type="entry name" value="PEP-utilizers"/>
    <property type="match status" value="1"/>
</dbReference>
<dbReference type="InterPro" id="IPR008279">
    <property type="entry name" value="PEP-util_enz_mobile_dom"/>
</dbReference>
<dbReference type="Pfam" id="PF05524">
    <property type="entry name" value="PEP-utilisers_N"/>
    <property type="match status" value="1"/>
</dbReference>
<keyword evidence="5 7" id="KW-0418">Kinase</keyword>
<keyword evidence="4 7" id="KW-0479">Metal-binding</keyword>
<dbReference type="InterPro" id="IPR036637">
    <property type="entry name" value="Phosphohistidine_dom_sf"/>
</dbReference>
<keyword evidence="3 7" id="KW-0808">Transferase</keyword>
<comment type="subcellular location">
    <subcellularLocation>
        <location evidence="7">Cytoplasm</location>
    </subcellularLocation>
</comment>
<dbReference type="InterPro" id="IPR015813">
    <property type="entry name" value="Pyrv/PenolPyrv_kinase-like_dom"/>
</dbReference>
<evidence type="ECO:0000256" key="6">
    <source>
        <dbReference type="ARBA" id="ARBA00022842"/>
    </source>
</evidence>
<evidence type="ECO:0000256" key="10">
    <source>
        <dbReference type="PIRSR" id="PIRSR000732-3"/>
    </source>
</evidence>
<evidence type="ECO:0000256" key="5">
    <source>
        <dbReference type="ARBA" id="ARBA00022777"/>
    </source>
</evidence>
<feature type="domain" description="PEP-utilising enzyme mobile" evidence="11">
    <location>
        <begin position="145"/>
        <end position="216"/>
    </location>
</feature>
<dbReference type="GO" id="GO:0005737">
    <property type="term" value="C:cytoplasm"/>
    <property type="evidence" value="ECO:0007669"/>
    <property type="project" value="UniProtKB-SubCell"/>
</dbReference>
<accession>A0A7W6D9W4</accession>
<feature type="binding site" evidence="9">
    <location>
        <position position="324"/>
    </location>
    <ligand>
        <name>phosphoenolpyruvate</name>
        <dbReference type="ChEBI" id="CHEBI:58702"/>
    </ligand>
</feature>